<evidence type="ECO:0000256" key="4">
    <source>
        <dbReference type="ARBA" id="ARBA00022989"/>
    </source>
</evidence>
<dbReference type="AlphaFoldDB" id="A0A443NUH8"/>
<evidence type="ECO:0000256" key="3">
    <source>
        <dbReference type="ARBA" id="ARBA00022692"/>
    </source>
</evidence>
<comment type="subcellular location">
    <subcellularLocation>
        <location evidence="6">Cell membrane</location>
        <topology evidence="6">Multi-pass membrane protein</topology>
    </subcellularLocation>
    <subcellularLocation>
        <location evidence="1">Membrane</location>
        <topology evidence="1">Multi-pass membrane protein</topology>
    </subcellularLocation>
</comment>
<dbReference type="OrthoDB" id="44736at2759"/>
<dbReference type="Pfam" id="PF04515">
    <property type="entry name" value="Choline_transpo"/>
    <property type="match status" value="1"/>
</dbReference>
<dbReference type="GO" id="GO:0022857">
    <property type="term" value="F:transmembrane transporter activity"/>
    <property type="evidence" value="ECO:0007669"/>
    <property type="project" value="UniProtKB-UniRule"/>
</dbReference>
<dbReference type="STRING" id="337451.A0A443NUH8"/>
<feature type="transmembrane region" description="Helical" evidence="6">
    <location>
        <begin position="209"/>
        <end position="227"/>
    </location>
</feature>
<dbReference type="InterPro" id="IPR007603">
    <property type="entry name" value="Choline_transptr-like"/>
</dbReference>
<dbReference type="EMBL" id="QPKB01000004">
    <property type="protein sequence ID" value="RWR82166.1"/>
    <property type="molecule type" value="Genomic_DNA"/>
</dbReference>
<feature type="transmembrane region" description="Helical" evidence="6">
    <location>
        <begin position="77"/>
        <end position="97"/>
    </location>
</feature>
<evidence type="ECO:0000313" key="8">
    <source>
        <dbReference type="Proteomes" id="UP000283530"/>
    </source>
</evidence>
<accession>A0A443NUH8</accession>
<keyword evidence="8" id="KW-1185">Reference proteome</keyword>
<keyword evidence="4 6" id="KW-1133">Transmembrane helix</keyword>
<comment type="caution">
    <text evidence="7">The sequence shown here is derived from an EMBL/GenBank/DDBJ whole genome shotgun (WGS) entry which is preliminary data.</text>
</comment>
<keyword evidence="5 6" id="KW-0472">Membrane</keyword>
<evidence type="ECO:0000313" key="7">
    <source>
        <dbReference type="EMBL" id="RWR82166.1"/>
    </source>
</evidence>
<organism evidence="7 8">
    <name type="scientific">Cinnamomum micranthum f. kanehirae</name>
    <dbReference type="NCBI Taxonomy" id="337451"/>
    <lineage>
        <taxon>Eukaryota</taxon>
        <taxon>Viridiplantae</taxon>
        <taxon>Streptophyta</taxon>
        <taxon>Embryophyta</taxon>
        <taxon>Tracheophyta</taxon>
        <taxon>Spermatophyta</taxon>
        <taxon>Magnoliopsida</taxon>
        <taxon>Magnoliidae</taxon>
        <taxon>Laurales</taxon>
        <taxon>Lauraceae</taxon>
        <taxon>Cinnamomum</taxon>
    </lineage>
</organism>
<dbReference type="PANTHER" id="PTHR12385">
    <property type="entry name" value="CHOLINE TRANSPORTER-LIKE (SLC FAMILY 44)"/>
    <property type="match status" value="1"/>
</dbReference>
<evidence type="ECO:0000256" key="2">
    <source>
        <dbReference type="ARBA" id="ARBA00007168"/>
    </source>
</evidence>
<evidence type="ECO:0000256" key="5">
    <source>
        <dbReference type="ARBA" id="ARBA00023136"/>
    </source>
</evidence>
<protein>
    <recommendedName>
        <fullName evidence="6">Choline transporter-like protein</fullName>
    </recommendedName>
</protein>
<feature type="transmembrane region" description="Helical" evidence="6">
    <location>
        <begin position="380"/>
        <end position="400"/>
    </location>
</feature>
<reference evidence="7 8" key="1">
    <citation type="journal article" date="2019" name="Nat. Plants">
        <title>Stout camphor tree genome fills gaps in understanding of flowering plant genome evolution.</title>
        <authorList>
            <person name="Chaw S.M."/>
            <person name="Liu Y.C."/>
            <person name="Wu Y.W."/>
            <person name="Wang H.Y."/>
            <person name="Lin C.I."/>
            <person name="Wu C.S."/>
            <person name="Ke H.M."/>
            <person name="Chang L.Y."/>
            <person name="Hsu C.Y."/>
            <person name="Yang H.T."/>
            <person name="Sudianto E."/>
            <person name="Hsu M.H."/>
            <person name="Wu K.P."/>
            <person name="Wang L.N."/>
            <person name="Leebens-Mack J.H."/>
            <person name="Tsai I.J."/>
        </authorList>
    </citation>
    <scope>NUCLEOTIDE SEQUENCE [LARGE SCALE GENOMIC DNA]</scope>
    <source>
        <strain evidence="8">cv. Chaw 1501</strain>
        <tissue evidence="7">Young leaves</tissue>
    </source>
</reference>
<dbReference type="GO" id="GO:0005886">
    <property type="term" value="C:plasma membrane"/>
    <property type="evidence" value="ECO:0007669"/>
    <property type="project" value="UniProtKB-SubCell"/>
</dbReference>
<gene>
    <name evidence="7" type="ORF">CKAN_01087700</name>
</gene>
<evidence type="ECO:0000256" key="1">
    <source>
        <dbReference type="ARBA" id="ARBA00004141"/>
    </source>
</evidence>
<dbReference type="PANTHER" id="PTHR12385:SF84">
    <property type="entry name" value="CHOLINE TRANSPORTER-LIKE PROTEIN"/>
    <property type="match status" value="1"/>
</dbReference>
<feature type="transmembrane region" description="Helical" evidence="6">
    <location>
        <begin position="134"/>
        <end position="154"/>
    </location>
</feature>
<evidence type="ECO:0000256" key="6">
    <source>
        <dbReference type="RuleBase" id="RU368066"/>
    </source>
</evidence>
<sequence length="444" mass="48885">MEEREQRVIAPSRFARTNQIAPTQVEQTHTHQKTRTREFCSNLFVFLFFLHLLLIFILTIILTVHGLRNHHIRPNHWYPPLLTSSLCSVPVAFAWLVALHRHPPKTIKAAFWLGPFLTFAASVLLLATDTNGGLIAAAFGIIFALAQSLYACWVNRRRDYAAHVLALSLSATQSAAGITQYVAFALLAGIIYSTIWISGVGNTAGIRFSPIYVVALFISLAWTMYVIRNVLQVSIARVAHAHFTDRVAVDTRVAIRDAVTGLFGSVCLGSALVPVTGLLRGLARAMNLCAGDVDEFMFSCARCYMGVADRLVTYGNRWGFVHVGVYDEGIVRTSSHTWELFARAGMVPLIDSDLTGSICFLCGVAGGALSAIWAGSWAFVVHRGYATSAAVCAFWIGYFMNRIALSWPQACVSAYHVAYAENPRSHRFDSTIPDRIRALQPSQA</sequence>
<feature type="transmembrane region" description="Helical" evidence="6">
    <location>
        <begin position="175"/>
        <end position="197"/>
    </location>
</feature>
<comment type="function">
    <text evidence="6">Choline transporter.</text>
</comment>
<feature type="transmembrane region" description="Helical" evidence="6">
    <location>
        <begin position="354"/>
        <end position="374"/>
    </location>
</feature>
<feature type="transmembrane region" description="Helical" evidence="6">
    <location>
        <begin position="109"/>
        <end position="128"/>
    </location>
</feature>
<dbReference type="Proteomes" id="UP000283530">
    <property type="component" value="Unassembled WGS sequence"/>
</dbReference>
<keyword evidence="3 6" id="KW-0812">Transmembrane</keyword>
<comment type="similarity">
    <text evidence="2 6">Belongs to the CTL (choline transporter-like) family.</text>
</comment>
<proteinExistence type="inferred from homology"/>
<feature type="transmembrane region" description="Helical" evidence="6">
    <location>
        <begin position="43"/>
        <end position="65"/>
    </location>
</feature>
<name>A0A443NUH8_9MAGN</name>